<feature type="domain" description="HpcH/HpaI aldolase/citrate lyase" evidence="4">
    <location>
        <begin position="5"/>
        <end position="227"/>
    </location>
</feature>
<dbReference type="PANTHER" id="PTHR32308:SF0">
    <property type="entry name" value="HPCH_HPAI ALDOLASE_CITRATE LYASE DOMAIN-CONTAINING PROTEIN"/>
    <property type="match status" value="1"/>
</dbReference>
<dbReference type="InterPro" id="IPR005000">
    <property type="entry name" value="Aldolase/citrate-lyase_domain"/>
</dbReference>
<dbReference type="SUPFAM" id="SSF51621">
    <property type="entry name" value="Phosphoenolpyruvate/pyruvate domain"/>
    <property type="match status" value="1"/>
</dbReference>
<keyword evidence="2" id="KW-0479">Metal-binding</keyword>
<keyword evidence="6" id="KW-1185">Reference proteome</keyword>
<dbReference type="InterPro" id="IPR040442">
    <property type="entry name" value="Pyrv_kinase-like_dom_sf"/>
</dbReference>
<sequence length="296" mass="32516">MHPYRSMLFVPGHRASWVDKAVASGADAITLDLEDSVPQDLKQDARRIVRESIERLRTENVKIGVLVRVNGLATGQTGFDLEAVVGPGVDAIFAPKVESALDAQRFETLIDYFEARNGGKEIRLVIPMETARAVARCEEIASSTPRVGGILGSTAEHADIAREIGFEWTPEGLETLALRARVQVAARAAGVHPMTGLWERIHDLSGLREFALQGRRLGFLGQIAIHPSHVPIINEVYGPSPERRRFFEGLIQAYTEAAARGEGAVVYEGSHIDKAHLDKAREWLAHADLVEGLRDH</sequence>
<dbReference type="InterPro" id="IPR015813">
    <property type="entry name" value="Pyrv/PenolPyrv_kinase-like_dom"/>
</dbReference>
<protein>
    <submittedName>
        <fullName evidence="5">CoA ester lyase</fullName>
    </submittedName>
</protein>
<keyword evidence="5" id="KW-0456">Lyase</keyword>
<evidence type="ECO:0000313" key="5">
    <source>
        <dbReference type="EMBL" id="GAA3938390.1"/>
    </source>
</evidence>
<dbReference type="InterPro" id="IPR011206">
    <property type="entry name" value="Citrate_lyase_beta/mcl1/mcl2"/>
</dbReference>
<evidence type="ECO:0000256" key="2">
    <source>
        <dbReference type="ARBA" id="ARBA00022723"/>
    </source>
</evidence>
<accession>A0ABP7N8E8</accession>
<dbReference type="Pfam" id="PF03328">
    <property type="entry name" value="HpcH_HpaI"/>
    <property type="match status" value="1"/>
</dbReference>
<keyword evidence="3" id="KW-0460">Magnesium</keyword>
<evidence type="ECO:0000313" key="6">
    <source>
        <dbReference type="Proteomes" id="UP001501591"/>
    </source>
</evidence>
<evidence type="ECO:0000259" key="4">
    <source>
        <dbReference type="Pfam" id="PF03328"/>
    </source>
</evidence>
<proteinExistence type="predicted"/>
<dbReference type="RefSeq" id="WP_344818978.1">
    <property type="nucleotide sequence ID" value="NZ_BAABCP010000001.1"/>
</dbReference>
<dbReference type="Gene3D" id="3.20.20.60">
    <property type="entry name" value="Phosphoenolpyruvate-binding domains"/>
    <property type="match status" value="1"/>
</dbReference>
<dbReference type="PANTHER" id="PTHR32308">
    <property type="entry name" value="LYASE BETA SUBUNIT, PUTATIVE (AFU_ORTHOLOGUE AFUA_4G13030)-RELATED"/>
    <property type="match status" value="1"/>
</dbReference>
<comment type="caution">
    <text evidence="5">The sequence shown here is derived from an EMBL/GenBank/DDBJ whole genome shotgun (WGS) entry which is preliminary data.</text>
</comment>
<organism evidence="5 6">
    <name type="scientific">Microbacterium soli</name>
    <dbReference type="NCBI Taxonomy" id="446075"/>
    <lineage>
        <taxon>Bacteria</taxon>
        <taxon>Bacillati</taxon>
        <taxon>Actinomycetota</taxon>
        <taxon>Actinomycetes</taxon>
        <taxon>Micrococcales</taxon>
        <taxon>Microbacteriaceae</taxon>
        <taxon>Microbacterium</taxon>
    </lineage>
</organism>
<dbReference type="GO" id="GO:0016829">
    <property type="term" value="F:lyase activity"/>
    <property type="evidence" value="ECO:0007669"/>
    <property type="project" value="UniProtKB-KW"/>
</dbReference>
<reference evidence="6" key="1">
    <citation type="journal article" date="2019" name="Int. J. Syst. Evol. Microbiol.">
        <title>The Global Catalogue of Microorganisms (GCM) 10K type strain sequencing project: providing services to taxonomists for standard genome sequencing and annotation.</title>
        <authorList>
            <consortium name="The Broad Institute Genomics Platform"/>
            <consortium name="The Broad Institute Genome Sequencing Center for Infectious Disease"/>
            <person name="Wu L."/>
            <person name="Ma J."/>
        </authorList>
    </citation>
    <scope>NUCLEOTIDE SEQUENCE [LARGE SCALE GENOMIC DNA]</scope>
    <source>
        <strain evidence="6">JCM 17024</strain>
    </source>
</reference>
<evidence type="ECO:0000256" key="1">
    <source>
        <dbReference type="ARBA" id="ARBA00001946"/>
    </source>
</evidence>
<dbReference type="PIRSF" id="PIRSF015582">
    <property type="entry name" value="Cit_lyase_B"/>
    <property type="match status" value="1"/>
</dbReference>
<name>A0ABP7N8E8_9MICO</name>
<dbReference type="EMBL" id="BAABCP010000001">
    <property type="protein sequence ID" value="GAA3938390.1"/>
    <property type="molecule type" value="Genomic_DNA"/>
</dbReference>
<gene>
    <name evidence="5" type="ORF">GCM10022383_15630</name>
</gene>
<dbReference type="Proteomes" id="UP001501591">
    <property type="component" value="Unassembled WGS sequence"/>
</dbReference>
<comment type="cofactor">
    <cofactor evidence="1">
        <name>Mg(2+)</name>
        <dbReference type="ChEBI" id="CHEBI:18420"/>
    </cofactor>
</comment>
<evidence type="ECO:0000256" key="3">
    <source>
        <dbReference type="ARBA" id="ARBA00022842"/>
    </source>
</evidence>